<reference evidence="2" key="1">
    <citation type="submission" date="2014-09" db="EMBL/GenBank/DDBJ databases">
        <authorList>
            <person name="Magalhaes I.L.F."/>
            <person name="Oliveira U."/>
            <person name="Santos F.R."/>
            <person name="Vidigal T.H.D.A."/>
            <person name="Brescovit A.D."/>
            <person name="Santos A.J."/>
        </authorList>
    </citation>
    <scope>NUCLEOTIDE SEQUENCE</scope>
    <source>
        <tissue evidence="2">Shoot tissue taken approximately 20 cm above the soil surface</tissue>
    </source>
</reference>
<evidence type="ECO:0000256" key="1">
    <source>
        <dbReference type="SAM" id="SignalP"/>
    </source>
</evidence>
<sequence length="141" mass="16105">MTANCRCHWLISGQCHCFCRWCWLVVDWFSCWAWTPWPGPPATAPSSGPVGILMMLQRRYWRGRRRRAAGAGRRTAAANYYCCRRWATACAEALLRRLHRCRRSGPSGPCAACPCSRGGEERGRECRTIWTMCSMSMLPGR</sequence>
<feature type="signal peptide" evidence="1">
    <location>
        <begin position="1"/>
        <end position="33"/>
    </location>
</feature>
<name>A0A0A9GW28_ARUDO</name>
<protein>
    <submittedName>
        <fullName evidence="2">Uncharacterized protein</fullName>
    </submittedName>
</protein>
<accession>A0A0A9GW28</accession>
<organism evidence="2">
    <name type="scientific">Arundo donax</name>
    <name type="common">Giant reed</name>
    <name type="synonym">Donax arundinaceus</name>
    <dbReference type="NCBI Taxonomy" id="35708"/>
    <lineage>
        <taxon>Eukaryota</taxon>
        <taxon>Viridiplantae</taxon>
        <taxon>Streptophyta</taxon>
        <taxon>Embryophyta</taxon>
        <taxon>Tracheophyta</taxon>
        <taxon>Spermatophyta</taxon>
        <taxon>Magnoliopsida</taxon>
        <taxon>Liliopsida</taxon>
        <taxon>Poales</taxon>
        <taxon>Poaceae</taxon>
        <taxon>PACMAD clade</taxon>
        <taxon>Arundinoideae</taxon>
        <taxon>Arundineae</taxon>
        <taxon>Arundo</taxon>
    </lineage>
</organism>
<reference evidence="2" key="2">
    <citation type="journal article" date="2015" name="Data Brief">
        <title>Shoot transcriptome of the giant reed, Arundo donax.</title>
        <authorList>
            <person name="Barrero R.A."/>
            <person name="Guerrero F.D."/>
            <person name="Moolhuijzen P."/>
            <person name="Goolsby J.A."/>
            <person name="Tidwell J."/>
            <person name="Bellgard S.E."/>
            <person name="Bellgard M.I."/>
        </authorList>
    </citation>
    <scope>NUCLEOTIDE SEQUENCE</scope>
    <source>
        <tissue evidence="2">Shoot tissue taken approximately 20 cm above the soil surface</tissue>
    </source>
</reference>
<feature type="chain" id="PRO_5002046403" evidence="1">
    <location>
        <begin position="34"/>
        <end position="141"/>
    </location>
</feature>
<proteinExistence type="predicted"/>
<dbReference type="AlphaFoldDB" id="A0A0A9GW28"/>
<dbReference type="EMBL" id="GBRH01171125">
    <property type="protein sequence ID" value="JAE26771.1"/>
    <property type="molecule type" value="Transcribed_RNA"/>
</dbReference>
<keyword evidence="1" id="KW-0732">Signal</keyword>
<evidence type="ECO:0000313" key="2">
    <source>
        <dbReference type="EMBL" id="JAE26771.1"/>
    </source>
</evidence>